<reference evidence="1" key="1">
    <citation type="submission" date="2020-05" db="EMBL/GenBank/DDBJ databases">
        <authorList>
            <person name="Chiriac C."/>
            <person name="Salcher M."/>
            <person name="Ghai R."/>
            <person name="Kavagutti S V."/>
        </authorList>
    </citation>
    <scope>NUCLEOTIDE SEQUENCE</scope>
</reference>
<name>A0A6J6TPU9_9ZZZZ</name>
<sequence>MSEQKVPGAGLFSGLSDKIQAAESAESKPTMNMAALLELPAEQRKIVRHLLRADSPPTVEETAAALEMTVEDVNVEVGRLTLIGLVEKADGRLRAIAGWRSSRLPPGGVWSSLGGL</sequence>
<organism evidence="1">
    <name type="scientific">freshwater metagenome</name>
    <dbReference type="NCBI Taxonomy" id="449393"/>
    <lineage>
        <taxon>unclassified sequences</taxon>
        <taxon>metagenomes</taxon>
        <taxon>ecological metagenomes</taxon>
    </lineage>
</organism>
<evidence type="ECO:0000313" key="1">
    <source>
        <dbReference type="EMBL" id="CAB4749196.1"/>
    </source>
</evidence>
<protein>
    <submittedName>
        <fullName evidence="1">Unannotated protein</fullName>
    </submittedName>
</protein>
<dbReference type="AlphaFoldDB" id="A0A6J6TPU9"/>
<proteinExistence type="predicted"/>
<evidence type="ECO:0000313" key="3">
    <source>
        <dbReference type="EMBL" id="CAB5054842.1"/>
    </source>
</evidence>
<accession>A0A6J6TPU9</accession>
<dbReference type="EMBL" id="CAFAAJ010000085">
    <property type="protein sequence ID" value="CAB4808641.1"/>
    <property type="molecule type" value="Genomic_DNA"/>
</dbReference>
<dbReference type="EMBL" id="CAFBQP010000009">
    <property type="protein sequence ID" value="CAB5054842.1"/>
    <property type="molecule type" value="Genomic_DNA"/>
</dbReference>
<evidence type="ECO:0000313" key="2">
    <source>
        <dbReference type="EMBL" id="CAB4808641.1"/>
    </source>
</evidence>
<gene>
    <name evidence="1" type="ORF">UFOPK2806_00905</name>
    <name evidence="2" type="ORF">UFOPK3001_01398</name>
    <name evidence="3" type="ORF">UFOPK4306_00354</name>
</gene>
<dbReference type="EMBL" id="CAEZYY010000009">
    <property type="protein sequence ID" value="CAB4749196.1"/>
    <property type="molecule type" value="Genomic_DNA"/>
</dbReference>